<organism evidence="2 3">
    <name type="scientific">Paenimyroides aestuarii</name>
    <dbReference type="NCBI Taxonomy" id="2968490"/>
    <lineage>
        <taxon>Bacteria</taxon>
        <taxon>Pseudomonadati</taxon>
        <taxon>Bacteroidota</taxon>
        <taxon>Flavobacteriia</taxon>
        <taxon>Flavobacteriales</taxon>
        <taxon>Flavobacteriaceae</taxon>
        <taxon>Paenimyroides</taxon>
    </lineage>
</organism>
<dbReference type="Pfam" id="PF09697">
    <property type="entry name" value="Porph_ging"/>
    <property type="match status" value="1"/>
</dbReference>
<reference evidence="2 3" key="1">
    <citation type="submission" date="2022-08" db="EMBL/GenBank/DDBJ databases">
        <title>Myroides zhujiangensis sp. nov., a novel bacterium isolated from sediment in the Pearl River Estuary.</title>
        <authorList>
            <person name="Cui L."/>
        </authorList>
    </citation>
    <scope>NUCLEOTIDE SEQUENCE [LARGE SCALE GENOMIC DNA]</scope>
    <source>
        <strain evidence="2 3">SCSIO 72103</strain>
    </source>
</reference>
<dbReference type="NCBIfam" id="TIGR01200">
    <property type="entry name" value="GLPGLI"/>
    <property type="match status" value="1"/>
</dbReference>
<proteinExistence type="predicted"/>
<evidence type="ECO:0000313" key="3">
    <source>
        <dbReference type="Proteomes" id="UP001317001"/>
    </source>
</evidence>
<keyword evidence="3" id="KW-1185">Reference proteome</keyword>
<dbReference type="InterPro" id="IPR005901">
    <property type="entry name" value="GLPGLI"/>
</dbReference>
<keyword evidence="1" id="KW-0732">Signal</keyword>
<feature type="signal peptide" evidence="1">
    <location>
        <begin position="1"/>
        <end position="17"/>
    </location>
</feature>
<evidence type="ECO:0000313" key="2">
    <source>
        <dbReference type="EMBL" id="UUV21735.1"/>
    </source>
</evidence>
<accession>A0ABY5NT71</accession>
<sequence length="231" mass="27011">MKTKFLYLLFFTSVCFAQKTTGVVTYEITIGDDPRALLREIDKQTLRNAQKLASEIEFNLYFTSTESYFEISSLPIDYNYFSDLFIESSTQPEYSVYCNLTNKEYTYSFYYEFKSEHYLLKDKANYNWNITAESKSIDNFTVYKAVGTTPDEQKIEAWFAPEIPVAAGPEIYMNLPGLILELQIGYTMYAAKKIEFTNNYTQKIAPITKGKQINEADFLRITNEEVEYYRK</sequence>
<evidence type="ECO:0000256" key="1">
    <source>
        <dbReference type="SAM" id="SignalP"/>
    </source>
</evidence>
<name>A0ABY5NT71_9FLAO</name>
<protein>
    <submittedName>
        <fullName evidence="2">GLPGLI family protein</fullName>
    </submittedName>
</protein>
<dbReference type="RefSeq" id="WP_257499655.1">
    <property type="nucleotide sequence ID" value="NZ_CP102382.1"/>
</dbReference>
<dbReference type="EMBL" id="CP102382">
    <property type="protein sequence ID" value="UUV21735.1"/>
    <property type="molecule type" value="Genomic_DNA"/>
</dbReference>
<feature type="chain" id="PRO_5046682725" evidence="1">
    <location>
        <begin position="18"/>
        <end position="231"/>
    </location>
</feature>
<dbReference type="Proteomes" id="UP001317001">
    <property type="component" value="Chromosome"/>
</dbReference>
<gene>
    <name evidence="2" type="ORF">NPX36_01400</name>
</gene>